<keyword evidence="2" id="KW-1185">Reference proteome</keyword>
<dbReference type="AlphaFoldDB" id="A0AAV4C628"/>
<comment type="caution">
    <text evidence="1">The sequence shown here is derived from an EMBL/GenBank/DDBJ whole genome shotgun (WGS) entry which is preliminary data.</text>
</comment>
<gene>
    <name evidence="1" type="ORF">PoB_005294800</name>
</gene>
<dbReference type="EMBL" id="BLXT01005830">
    <property type="protein sequence ID" value="GFO26443.1"/>
    <property type="molecule type" value="Genomic_DNA"/>
</dbReference>
<reference evidence="1 2" key="1">
    <citation type="journal article" date="2021" name="Elife">
        <title>Chloroplast acquisition without the gene transfer in kleptoplastic sea slugs, Plakobranchus ocellatus.</title>
        <authorList>
            <person name="Maeda T."/>
            <person name="Takahashi S."/>
            <person name="Yoshida T."/>
            <person name="Shimamura S."/>
            <person name="Takaki Y."/>
            <person name="Nagai Y."/>
            <person name="Toyoda A."/>
            <person name="Suzuki Y."/>
            <person name="Arimoto A."/>
            <person name="Ishii H."/>
            <person name="Satoh N."/>
            <person name="Nishiyama T."/>
            <person name="Hasebe M."/>
            <person name="Maruyama T."/>
            <person name="Minagawa J."/>
            <person name="Obokata J."/>
            <person name="Shigenobu S."/>
        </authorList>
    </citation>
    <scope>NUCLEOTIDE SEQUENCE [LARGE SCALE GENOMIC DNA]</scope>
</reference>
<protein>
    <submittedName>
        <fullName evidence="1">Uncharacterized protein</fullName>
    </submittedName>
</protein>
<dbReference type="Proteomes" id="UP000735302">
    <property type="component" value="Unassembled WGS sequence"/>
</dbReference>
<name>A0AAV4C628_9GAST</name>
<evidence type="ECO:0000313" key="1">
    <source>
        <dbReference type="EMBL" id="GFO26443.1"/>
    </source>
</evidence>
<organism evidence="1 2">
    <name type="scientific">Plakobranchus ocellatus</name>
    <dbReference type="NCBI Taxonomy" id="259542"/>
    <lineage>
        <taxon>Eukaryota</taxon>
        <taxon>Metazoa</taxon>
        <taxon>Spiralia</taxon>
        <taxon>Lophotrochozoa</taxon>
        <taxon>Mollusca</taxon>
        <taxon>Gastropoda</taxon>
        <taxon>Heterobranchia</taxon>
        <taxon>Euthyneura</taxon>
        <taxon>Panpulmonata</taxon>
        <taxon>Sacoglossa</taxon>
        <taxon>Placobranchoidea</taxon>
        <taxon>Plakobranchidae</taxon>
        <taxon>Plakobranchus</taxon>
    </lineage>
</organism>
<evidence type="ECO:0000313" key="2">
    <source>
        <dbReference type="Proteomes" id="UP000735302"/>
    </source>
</evidence>
<proteinExistence type="predicted"/>
<accession>A0AAV4C628</accession>
<sequence length="207" mass="23747">MFGKIVTSISNLDALKFRNSKLSNFESRRSQISRPKDLEFRISRLSNFESQSSRISNLKALEFRIPKLLNFESSQIKADTLSVKPPEPQCFEYLRSAQLPCRTVNPKTNPGERGKSMASFPSERNYFSVSADKGIEITTITTNTTTTSTITPGLVLSLYKHLEFVVSKQGYLSFADCPFGWFYRMFPILSEDSWFYRMFPILSEDKN</sequence>